<accession>A0A814GQV7</accession>
<evidence type="ECO:0000313" key="10">
    <source>
        <dbReference type="Proteomes" id="UP000663829"/>
    </source>
</evidence>
<dbReference type="EMBL" id="CAJNOK010031590">
    <property type="protein sequence ID" value="CAF1473980.1"/>
    <property type="molecule type" value="Genomic_DNA"/>
</dbReference>
<evidence type="ECO:0000313" key="7">
    <source>
        <dbReference type="EMBL" id="CAF1473980.1"/>
    </source>
</evidence>
<evidence type="ECO:0000313" key="8">
    <source>
        <dbReference type="EMBL" id="CAF3771520.1"/>
    </source>
</evidence>
<comment type="caution">
    <text evidence="6">The sequence shown here is derived from an EMBL/GenBank/DDBJ whole genome shotgun (WGS) entry which is preliminary data.</text>
</comment>
<evidence type="ECO:0000313" key="9">
    <source>
        <dbReference type="EMBL" id="CAF4265336.1"/>
    </source>
</evidence>
<dbReference type="EMBL" id="CAJOBC010003194">
    <property type="protein sequence ID" value="CAF3771520.1"/>
    <property type="molecule type" value="Genomic_DNA"/>
</dbReference>
<dbReference type="AlphaFoldDB" id="A0A814GQV7"/>
<evidence type="ECO:0000256" key="1">
    <source>
        <dbReference type="ARBA" id="ARBA00022598"/>
    </source>
</evidence>
<evidence type="ECO:0000256" key="3">
    <source>
        <dbReference type="ARBA" id="ARBA00022840"/>
    </source>
</evidence>
<dbReference type="Gene3D" id="3.40.50.20">
    <property type="match status" value="1"/>
</dbReference>
<feature type="domain" description="ATP-grasp" evidence="5">
    <location>
        <begin position="123"/>
        <end position="332"/>
    </location>
</feature>
<dbReference type="Proteomes" id="UP000681722">
    <property type="component" value="Unassembled WGS sequence"/>
</dbReference>
<dbReference type="GO" id="GO:0016874">
    <property type="term" value="F:ligase activity"/>
    <property type="evidence" value="ECO:0007669"/>
    <property type="project" value="UniProtKB-KW"/>
</dbReference>
<dbReference type="Pfam" id="PF02786">
    <property type="entry name" value="CPSase_L_D2"/>
    <property type="match status" value="1"/>
</dbReference>
<organism evidence="6 10">
    <name type="scientific">Didymodactylos carnosus</name>
    <dbReference type="NCBI Taxonomy" id="1234261"/>
    <lineage>
        <taxon>Eukaryota</taxon>
        <taxon>Metazoa</taxon>
        <taxon>Spiralia</taxon>
        <taxon>Gnathifera</taxon>
        <taxon>Rotifera</taxon>
        <taxon>Eurotatoria</taxon>
        <taxon>Bdelloidea</taxon>
        <taxon>Philodinida</taxon>
        <taxon>Philodinidae</taxon>
        <taxon>Didymodactylos</taxon>
    </lineage>
</organism>
<dbReference type="Gene3D" id="3.30.1490.20">
    <property type="entry name" value="ATP-grasp fold, A domain"/>
    <property type="match status" value="1"/>
</dbReference>
<keyword evidence="3 4" id="KW-0067">ATP-binding</keyword>
<dbReference type="Proteomes" id="UP000663829">
    <property type="component" value="Unassembled WGS sequence"/>
</dbReference>
<dbReference type="InterPro" id="IPR011761">
    <property type="entry name" value="ATP-grasp"/>
</dbReference>
<dbReference type="GO" id="GO:0005524">
    <property type="term" value="F:ATP binding"/>
    <property type="evidence" value="ECO:0007669"/>
    <property type="project" value="UniProtKB-UniRule"/>
</dbReference>
<name>A0A814GQV7_9BILA</name>
<dbReference type="Gene3D" id="3.30.470.20">
    <property type="entry name" value="ATP-grasp fold, B domain"/>
    <property type="match status" value="1"/>
</dbReference>
<evidence type="ECO:0000256" key="4">
    <source>
        <dbReference type="PROSITE-ProRule" id="PRU00409"/>
    </source>
</evidence>
<dbReference type="InterPro" id="IPR052032">
    <property type="entry name" value="ATP-dep_AA_Ligase"/>
</dbReference>
<keyword evidence="1" id="KW-0436">Ligase</keyword>
<dbReference type="InterPro" id="IPR005479">
    <property type="entry name" value="CPAse_ATP-bd"/>
</dbReference>
<dbReference type="PANTHER" id="PTHR43585">
    <property type="entry name" value="FUMIPYRROLE BIOSYNTHESIS PROTEIN C"/>
    <property type="match status" value="1"/>
</dbReference>
<evidence type="ECO:0000256" key="2">
    <source>
        <dbReference type="ARBA" id="ARBA00022741"/>
    </source>
</evidence>
<protein>
    <recommendedName>
        <fullName evidence="5">ATP-grasp domain-containing protein</fullName>
    </recommendedName>
</protein>
<dbReference type="SUPFAM" id="SSF56059">
    <property type="entry name" value="Glutathione synthetase ATP-binding domain-like"/>
    <property type="match status" value="1"/>
</dbReference>
<dbReference type="Proteomes" id="UP000677228">
    <property type="component" value="Unassembled WGS sequence"/>
</dbReference>
<proteinExistence type="predicted"/>
<dbReference type="EMBL" id="CAJOBA010053487">
    <property type="protein sequence ID" value="CAF4265336.1"/>
    <property type="molecule type" value="Genomic_DNA"/>
</dbReference>
<dbReference type="InterPro" id="IPR013815">
    <property type="entry name" value="ATP_grasp_subdomain_1"/>
</dbReference>
<keyword evidence="2 4" id="KW-0547">Nucleotide-binding</keyword>
<dbReference type="PROSITE" id="PS50975">
    <property type="entry name" value="ATP_GRASP"/>
    <property type="match status" value="1"/>
</dbReference>
<sequence>MKRILILDDVEVPGIVTRFNYVDFINDDDEKVQLFIFTSTNGVSEIDKKSSHLIEYKEVDHPSTDGTLEIWANEIQHKYSLTHIYTKNEELIIRAAYLRNLFGIKNGLQSEDVAFYREKVKMKECARQGGFLVPNFERILAPATILKFIEQYGYPVVIKPTMGCAVSGVEVIKDEEELKVYFKKKLFSSIDLGQRADFVGETMIESFVNGRIYNVNGYAYHGQIQQIWPFEYLHTCLEFALHGKAYGNSSIRSNEPLYTQLKDAAQNLLSILPTPDNLVFHLELYENVNFNGTNGQFILCEIAARGPGGSIGALIDIIEGERFAEIDFRVSNELPVSKKQKEKLDIIVSDLVIPRQKGKLMYIPLECPIQGINYIPIAKCVSSYTKYDVNTTNSACRMVAVGNDREETQKLVYKGLEWFESSCIITNDNDSSTQTLSKEIYRFLHKLFL</sequence>
<dbReference type="OrthoDB" id="9975115at2759"/>
<gene>
    <name evidence="6" type="ORF">GPM918_LOCUS13704</name>
    <name evidence="7" type="ORF">OVA965_LOCUS35771</name>
    <name evidence="8" type="ORF">SRO942_LOCUS13707</name>
    <name evidence="9" type="ORF">TMI583_LOCUS36748</name>
</gene>
<dbReference type="GO" id="GO:0046872">
    <property type="term" value="F:metal ion binding"/>
    <property type="evidence" value="ECO:0007669"/>
    <property type="project" value="InterPro"/>
</dbReference>
<dbReference type="PANTHER" id="PTHR43585:SF2">
    <property type="entry name" value="ATP-GRASP ENZYME FSQD"/>
    <property type="match status" value="1"/>
</dbReference>
<reference evidence="6" key="1">
    <citation type="submission" date="2021-02" db="EMBL/GenBank/DDBJ databases">
        <authorList>
            <person name="Nowell W R."/>
        </authorList>
    </citation>
    <scope>NUCLEOTIDE SEQUENCE</scope>
</reference>
<keyword evidence="10" id="KW-1185">Reference proteome</keyword>
<evidence type="ECO:0000313" key="6">
    <source>
        <dbReference type="EMBL" id="CAF1000038.1"/>
    </source>
</evidence>
<dbReference type="Proteomes" id="UP000682733">
    <property type="component" value="Unassembled WGS sequence"/>
</dbReference>
<evidence type="ECO:0000259" key="5">
    <source>
        <dbReference type="PROSITE" id="PS50975"/>
    </source>
</evidence>
<dbReference type="EMBL" id="CAJNOQ010003193">
    <property type="protein sequence ID" value="CAF1000038.1"/>
    <property type="molecule type" value="Genomic_DNA"/>
</dbReference>